<proteinExistence type="predicted"/>
<gene>
    <name evidence="4" type="ORF">A2837_02485</name>
</gene>
<sequence>MNPNDKTIEYLSKLKGMKLSESSRARMQADLLEYARFHSVKDGVRVGADSRSIGQVPQSTSLFNLFKQPKSMTAAIMVIVLLAGGGTSYAAEAAVPGDVLYPVKIEVNENIRSAFAISNEAEAKLQARLAEERLEEAEELSARGELTTEHAAYLGLRIKAHYDEAKELSAEAAADGNQEASTTVRSSLEGSLRAHANVLNDINLNVSGGNGVLDLNIGSDTDAEVRNETNTQSDTSTDDDNASSSIEVDTSVDGGLDTGVTDVDVETDAPIRSGISL</sequence>
<reference evidence="4 5" key="1">
    <citation type="journal article" date="2016" name="Nat. Commun.">
        <title>Thousands of microbial genomes shed light on interconnected biogeochemical processes in an aquifer system.</title>
        <authorList>
            <person name="Anantharaman K."/>
            <person name="Brown C.T."/>
            <person name="Hug L.A."/>
            <person name="Sharon I."/>
            <person name="Castelle C.J."/>
            <person name="Probst A.J."/>
            <person name="Thomas B.C."/>
            <person name="Singh A."/>
            <person name="Wilkins M.J."/>
            <person name="Karaoz U."/>
            <person name="Brodie E.L."/>
            <person name="Williams K.H."/>
            <person name="Hubbard S.S."/>
            <person name="Banfield J.F."/>
        </authorList>
    </citation>
    <scope>NUCLEOTIDE SEQUENCE [LARGE SCALE GENOMIC DNA]</scope>
</reference>
<evidence type="ECO:0000259" key="3">
    <source>
        <dbReference type="Pfam" id="PF18915"/>
    </source>
</evidence>
<dbReference type="Pfam" id="PF18915">
    <property type="entry name" value="DUF5667"/>
    <property type="match status" value="1"/>
</dbReference>
<name>A0A1F6BWQ5_9BACT</name>
<dbReference type="EMBL" id="MFKO01000008">
    <property type="protein sequence ID" value="OGG41361.1"/>
    <property type="molecule type" value="Genomic_DNA"/>
</dbReference>
<evidence type="ECO:0000313" key="4">
    <source>
        <dbReference type="EMBL" id="OGG41361.1"/>
    </source>
</evidence>
<evidence type="ECO:0000256" key="1">
    <source>
        <dbReference type="SAM" id="Coils"/>
    </source>
</evidence>
<accession>A0A1F6BWQ5</accession>
<dbReference type="InterPro" id="IPR043725">
    <property type="entry name" value="DUF5667"/>
</dbReference>
<feature type="compositionally biased region" description="Low complexity" evidence="2">
    <location>
        <begin position="242"/>
        <end position="262"/>
    </location>
</feature>
<evidence type="ECO:0000256" key="2">
    <source>
        <dbReference type="SAM" id="MobiDB-lite"/>
    </source>
</evidence>
<evidence type="ECO:0000313" key="5">
    <source>
        <dbReference type="Proteomes" id="UP000176322"/>
    </source>
</evidence>
<dbReference type="STRING" id="1798475.A2837_02485"/>
<organism evidence="4 5">
    <name type="scientific">Candidatus Kaiserbacteria bacterium RIFCSPHIGHO2_01_FULL_46_22</name>
    <dbReference type="NCBI Taxonomy" id="1798475"/>
    <lineage>
        <taxon>Bacteria</taxon>
        <taxon>Candidatus Kaiseribacteriota</taxon>
    </lineage>
</organism>
<feature type="region of interest" description="Disordered" evidence="2">
    <location>
        <begin position="226"/>
        <end position="277"/>
    </location>
</feature>
<comment type="caution">
    <text evidence="4">The sequence shown here is derived from an EMBL/GenBank/DDBJ whole genome shotgun (WGS) entry which is preliminary data.</text>
</comment>
<keyword evidence="1" id="KW-0175">Coiled coil</keyword>
<dbReference type="Proteomes" id="UP000176322">
    <property type="component" value="Unassembled WGS sequence"/>
</dbReference>
<feature type="coiled-coil region" evidence="1">
    <location>
        <begin position="120"/>
        <end position="147"/>
    </location>
</feature>
<protein>
    <recommendedName>
        <fullName evidence="3">DUF5667 domain-containing protein</fullName>
    </recommendedName>
</protein>
<feature type="domain" description="DUF5667" evidence="3">
    <location>
        <begin position="94"/>
        <end position="183"/>
    </location>
</feature>
<dbReference type="AlphaFoldDB" id="A0A1F6BWQ5"/>